<organism evidence="1 2">
    <name type="scientific">Flagellimonas chongwuensis</name>
    <dbReference type="NCBI Taxonomy" id="2697365"/>
    <lineage>
        <taxon>Bacteria</taxon>
        <taxon>Pseudomonadati</taxon>
        <taxon>Bacteroidota</taxon>
        <taxon>Flavobacteriia</taxon>
        <taxon>Flavobacteriales</taxon>
        <taxon>Flavobacteriaceae</taxon>
        <taxon>Flagellimonas</taxon>
    </lineage>
</organism>
<keyword evidence="2" id="KW-1185">Reference proteome</keyword>
<gene>
    <name evidence="1" type="ORF">GUA46_13855</name>
</gene>
<reference evidence="1 2" key="1">
    <citation type="submission" date="2020-01" db="EMBL/GenBank/DDBJ databases">
        <title>Draft Genome Analysis of Muricauda sp. HICW Isolated from coastal seawater of PR China.</title>
        <authorList>
            <person name="Chen M.-X."/>
        </authorList>
    </citation>
    <scope>NUCLEOTIDE SEQUENCE [LARGE SCALE GENOMIC DNA]</scope>
    <source>
        <strain evidence="1 2">HICW</strain>
    </source>
</reference>
<name>A0A850NK20_9FLAO</name>
<dbReference type="EMBL" id="WYET01000007">
    <property type="protein sequence ID" value="NVN19430.1"/>
    <property type="molecule type" value="Genomic_DNA"/>
</dbReference>
<dbReference type="Proteomes" id="UP000558089">
    <property type="component" value="Unassembled WGS sequence"/>
</dbReference>
<dbReference type="AlphaFoldDB" id="A0A850NK20"/>
<sequence>MPTSYWHILYWHFHIHSSLIEASVLVVKIDNIAEWLAAKTTEINRLVEITSCFKWRRWNSDKSMHVFPCVCPQRENPCASIELYHRVWSVERMLNNEQTCIEAILDHDEVKKGKVTAEHWLKLYSTLFEDVVVLQETFSVTQTKYPERTIEVILPKDEIRHLIYFKELYIDAMQ</sequence>
<comment type="caution">
    <text evidence="1">The sequence shown here is derived from an EMBL/GenBank/DDBJ whole genome shotgun (WGS) entry which is preliminary data.</text>
</comment>
<evidence type="ECO:0000313" key="1">
    <source>
        <dbReference type="EMBL" id="NVN19430.1"/>
    </source>
</evidence>
<dbReference type="RefSeq" id="WP_176620989.1">
    <property type="nucleotide sequence ID" value="NZ_WYET01000007.1"/>
</dbReference>
<protein>
    <submittedName>
        <fullName evidence="1">Uncharacterized protein</fullName>
    </submittedName>
</protein>
<proteinExistence type="predicted"/>
<evidence type="ECO:0000313" key="2">
    <source>
        <dbReference type="Proteomes" id="UP000558089"/>
    </source>
</evidence>
<accession>A0A850NK20</accession>